<reference evidence="1 2" key="1">
    <citation type="journal article" date="2013" name="Int. J. Syst. Evol. Microbiol.">
        <title>Ilumatobacter nonamiense sp. nov. and Ilumatobacter coccineum sp. nov., isolated from seashore sand.</title>
        <authorList>
            <person name="Matsumoto A."/>
            <person name="Kasai H."/>
            <person name="Matsuo Y."/>
            <person name="Shizuri Y."/>
            <person name="Ichikawa N."/>
            <person name="Fujita N."/>
            <person name="Omura S."/>
            <person name="Takahashi Y."/>
        </authorList>
    </citation>
    <scope>NUCLEOTIDE SEQUENCE [LARGE SCALE GENOMIC DNA]</scope>
    <source>
        <strain evidence="2">NBRC 103263 / KCTC 29153 / YM16-304</strain>
    </source>
</reference>
<gene>
    <name evidence="1" type="ORF">YM304_23130</name>
</gene>
<sequence length="654" mass="71237">MSLPVTNLDDRKFQDLVDEAKRMIPQLCPEWTNHNLSDPGVALIELFAWMTEMTLFRLNQVPDTFYTRMLNLLGFEQFPASAARTDLTFWVNGGAAGGIEIPRGTQVTTVGSVGSPRVFTTIEAAAVVPPRLTAALTSHGDDRYVNVWESLALGLESIPCFPRSPLTPGDAFYLGFENSLSGNAIRLAIEATVEGIGVMPDRPPIVWEVWQGEGWIPAAVPNMPGNDEVADTTGGLNRNGSLLLLVPNAHEPLTLGGERAYWLRARLTEPAPGQPFYRASPQIRRVSATCVGLTVEAEHSERIDDEFLGMSTGKPDQVFQTARKPILPRDGHEVLVVTVGTESSEWTEVTDFVDSTHNDHHFAWDSSTGEIRFGPLIRYPDGGIRQHGAIPPEGAELRLTSYRTGGGAAGNVGSGTLTGMRSAIPYVNGVTNLAPSSGGVDAETVENAKRRGPQSVRAGGRAVTVSDFERLTGEADSRVARVRCLAPEQPGDPVRLFVVPNVKRRAESLVLDDFALPDDMIARIAGYLDERRVLGSTIEIGTPYYQGVTVASLVSAQPGRPASLVRDRCQRALYDYINPISGGADRQGWSFDSDLNSATVFQVLEAVEGVEKVDEVLFFEYDLRNHERMGFGKELVKLSPDSLFLSTNHQVVVQ</sequence>
<dbReference type="OrthoDB" id="9027184at2"/>
<dbReference type="InterPro" id="IPR011749">
    <property type="entry name" value="CHP02243"/>
</dbReference>
<dbReference type="NCBIfam" id="TIGR02243">
    <property type="entry name" value="putative baseplate assembly protein"/>
    <property type="match status" value="1"/>
</dbReference>
<dbReference type="Proteomes" id="UP000011863">
    <property type="component" value="Chromosome"/>
</dbReference>
<evidence type="ECO:0000313" key="1">
    <source>
        <dbReference type="EMBL" id="BAN02627.1"/>
    </source>
</evidence>
<name>A0A6C7E7B2_ILUCY</name>
<accession>A0A6C7E7B2</accession>
<dbReference type="KEGG" id="aym:YM304_23130"/>
<evidence type="ECO:0000313" key="2">
    <source>
        <dbReference type="Proteomes" id="UP000011863"/>
    </source>
</evidence>
<protein>
    <submittedName>
        <fullName evidence="1">Uncharacterized protein</fullName>
    </submittedName>
</protein>
<dbReference type="AlphaFoldDB" id="A0A6C7E7B2"/>
<keyword evidence="2" id="KW-1185">Reference proteome</keyword>
<dbReference type="EMBL" id="AP012057">
    <property type="protein sequence ID" value="BAN02627.1"/>
    <property type="molecule type" value="Genomic_DNA"/>
</dbReference>
<organism evidence="1 2">
    <name type="scientific">Ilumatobacter coccineus (strain NBRC 103263 / KCTC 29153 / YM16-304)</name>
    <dbReference type="NCBI Taxonomy" id="1313172"/>
    <lineage>
        <taxon>Bacteria</taxon>
        <taxon>Bacillati</taxon>
        <taxon>Actinomycetota</taxon>
        <taxon>Acidimicrobiia</taxon>
        <taxon>Acidimicrobiales</taxon>
        <taxon>Ilumatobacteraceae</taxon>
        <taxon>Ilumatobacter</taxon>
    </lineage>
</organism>
<proteinExistence type="predicted"/>